<evidence type="ECO:0000256" key="1">
    <source>
        <dbReference type="SAM" id="MobiDB-lite"/>
    </source>
</evidence>
<dbReference type="EMBL" id="JAUESC010000380">
    <property type="protein sequence ID" value="KAK0591920.1"/>
    <property type="molecule type" value="Genomic_DNA"/>
</dbReference>
<evidence type="ECO:0000313" key="3">
    <source>
        <dbReference type="Proteomes" id="UP001168877"/>
    </source>
</evidence>
<protein>
    <submittedName>
        <fullName evidence="2">Uncharacterized protein</fullName>
    </submittedName>
</protein>
<feature type="region of interest" description="Disordered" evidence="1">
    <location>
        <begin position="1"/>
        <end position="57"/>
    </location>
</feature>
<comment type="caution">
    <text evidence="2">The sequence shown here is derived from an EMBL/GenBank/DDBJ whole genome shotgun (WGS) entry which is preliminary data.</text>
</comment>
<dbReference type="AlphaFoldDB" id="A0AA39SKK7"/>
<dbReference type="Proteomes" id="UP001168877">
    <property type="component" value="Unassembled WGS sequence"/>
</dbReference>
<gene>
    <name evidence="2" type="ORF">LWI29_010279</name>
</gene>
<accession>A0AA39SKK7</accession>
<organism evidence="2 3">
    <name type="scientific">Acer saccharum</name>
    <name type="common">Sugar maple</name>
    <dbReference type="NCBI Taxonomy" id="4024"/>
    <lineage>
        <taxon>Eukaryota</taxon>
        <taxon>Viridiplantae</taxon>
        <taxon>Streptophyta</taxon>
        <taxon>Embryophyta</taxon>
        <taxon>Tracheophyta</taxon>
        <taxon>Spermatophyta</taxon>
        <taxon>Magnoliopsida</taxon>
        <taxon>eudicotyledons</taxon>
        <taxon>Gunneridae</taxon>
        <taxon>Pentapetalae</taxon>
        <taxon>rosids</taxon>
        <taxon>malvids</taxon>
        <taxon>Sapindales</taxon>
        <taxon>Sapindaceae</taxon>
        <taxon>Hippocastanoideae</taxon>
        <taxon>Acereae</taxon>
        <taxon>Acer</taxon>
    </lineage>
</organism>
<reference evidence="2" key="1">
    <citation type="journal article" date="2022" name="Plant J.">
        <title>Strategies of tolerance reflected in two North American maple genomes.</title>
        <authorList>
            <person name="McEvoy S.L."/>
            <person name="Sezen U.U."/>
            <person name="Trouern-Trend A."/>
            <person name="McMahon S.M."/>
            <person name="Schaberg P.G."/>
            <person name="Yang J."/>
            <person name="Wegrzyn J.L."/>
            <person name="Swenson N.G."/>
        </authorList>
    </citation>
    <scope>NUCLEOTIDE SEQUENCE</scope>
    <source>
        <strain evidence="2">NS2018</strain>
    </source>
</reference>
<keyword evidence="3" id="KW-1185">Reference proteome</keyword>
<proteinExistence type="predicted"/>
<name>A0AA39SKK7_ACESA</name>
<sequence>MEPPSNASGLRRRCSGAPSEMEPSFIRSISDEVAHHHRQMKRPPFDAGKPPRLTTDGYHNYHHQIPRPMNGFLSTGHQHHYNWSWDEVTGLEELHACTPQDMRRNKIIRRTLPLIYPNVPSLSPVRTVCPTTISTYRNRYTFGVTPTGFPRAIPI</sequence>
<evidence type="ECO:0000313" key="2">
    <source>
        <dbReference type="EMBL" id="KAK0591920.1"/>
    </source>
</evidence>
<reference evidence="2" key="2">
    <citation type="submission" date="2023-06" db="EMBL/GenBank/DDBJ databases">
        <authorList>
            <person name="Swenson N.G."/>
            <person name="Wegrzyn J.L."/>
            <person name="Mcevoy S.L."/>
        </authorList>
    </citation>
    <scope>NUCLEOTIDE SEQUENCE</scope>
    <source>
        <strain evidence="2">NS2018</strain>
        <tissue evidence="2">Leaf</tissue>
    </source>
</reference>